<evidence type="ECO:0000256" key="4">
    <source>
        <dbReference type="ARBA" id="ARBA00022695"/>
    </source>
</evidence>
<dbReference type="AlphaFoldDB" id="A0A1H3ERJ2"/>
<accession>A0A1H3ERJ2</accession>
<dbReference type="EC" id="2.7.7.7" evidence="1"/>
<dbReference type="Pfam" id="PF13177">
    <property type="entry name" value="DNA_pol3_delta2"/>
    <property type="match status" value="1"/>
</dbReference>
<dbReference type="GO" id="GO:0009360">
    <property type="term" value="C:DNA polymerase III complex"/>
    <property type="evidence" value="ECO:0007669"/>
    <property type="project" value="InterPro"/>
</dbReference>
<dbReference type="PANTHER" id="PTHR11669">
    <property type="entry name" value="REPLICATION FACTOR C / DNA POLYMERASE III GAMMA-TAU SUBUNIT"/>
    <property type="match status" value="1"/>
</dbReference>
<evidence type="ECO:0000256" key="8">
    <source>
        <dbReference type="SAM" id="MobiDB-lite"/>
    </source>
</evidence>
<evidence type="ECO:0000259" key="9">
    <source>
        <dbReference type="Pfam" id="PF09115"/>
    </source>
</evidence>
<dbReference type="Pfam" id="PF09115">
    <property type="entry name" value="DNApol3-delta_C"/>
    <property type="match status" value="1"/>
</dbReference>
<dbReference type="Gene3D" id="3.40.50.300">
    <property type="entry name" value="P-loop containing nucleotide triphosphate hydrolases"/>
    <property type="match status" value="1"/>
</dbReference>
<keyword evidence="6" id="KW-0239">DNA-directed DNA polymerase</keyword>
<keyword evidence="11" id="KW-1185">Reference proteome</keyword>
<name>A0A1H3ERJ2_9PROT</name>
<protein>
    <recommendedName>
        <fullName evidence="2">DNA polymerase III subunit delta'</fullName>
        <ecNumber evidence="1">2.7.7.7</ecNumber>
    </recommendedName>
</protein>
<dbReference type="Proteomes" id="UP000198640">
    <property type="component" value="Unassembled WGS sequence"/>
</dbReference>
<dbReference type="InterPro" id="IPR015199">
    <property type="entry name" value="DNA_pol_III_delta_C"/>
</dbReference>
<dbReference type="GO" id="GO:0008408">
    <property type="term" value="F:3'-5' exonuclease activity"/>
    <property type="evidence" value="ECO:0007669"/>
    <property type="project" value="InterPro"/>
</dbReference>
<dbReference type="InterPro" id="IPR050238">
    <property type="entry name" value="DNA_Rep/Repair_Clamp_Loader"/>
</dbReference>
<dbReference type="SUPFAM" id="SSF52540">
    <property type="entry name" value="P-loop containing nucleoside triphosphate hydrolases"/>
    <property type="match status" value="1"/>
</dbReference>
<keyword evidence="3" id="KW-0808">Transferase</keyword>
<dbReference type="STRING" id="44576.SAMN05421881_100922"/>
<dbReference type="InterPro" id="IPR027417">
    <property type="entry name" value="P-loop_NTPase"/>
</dbReference>
<dbReference type="GO" id="GO:0003677">
    <property type="term" value="F:DNA binding"/>
    <property type="evidence" value="ECO:0007669"/>
    <property type="project" value="InterPro"/>
</dbReference>
<dbReference type="GO" id="GO:0006261">
    <property type="term" value="P:DNA-templated DNA replication"/>
    <property type="evidence" value="ECO:0007669"/>
    <property type="project" value="TreeGrafter"/>
</dbReference>
<dbReference type="RefSeq" id="WP_090412210.1">
    <property type="nucleotide sequence ID" value="NZ_FNOY01000009.1"/>
</dbReference>
<reference evidence="10 11" key="1">
    <citation type="submission" date="2016-10" db="EMBL/GenBank/DDBJ databases">
        <authorList>
            <person name="de Groot N.N."/>
        </authorList>
    </citation>
    <scope>NUCLEOTIDE SEQUENCE [LARGE SCALE GENOMIC DNA]</scope>
    <source>
        <strain evidence="10 11">Nm1</strain>
    </source>
</reference>
<keyword evidence="5" id="KW-0235">DNA replication</keyword>
<dbReference type="PANTHER" id="PTHR11669:SF8">
    <property type="entry name" value="DNA POLYMERASE III SUBUNIT DELTA"/>
    <property type="match status" value="1"/>
</dbReference>
<dbReference type="OrthoDB" id="9811073at2"/>
<feature type="region of interest" description="Disordered" evidence="8">
    <location>
        <begin position="91"/>
        <end position="115"/>
    </location>
</feature>
<evidence type="ECO:0000256" key="1">
    <source>
        <dbReference type="ARBA" id="ARBA00012417"/>
    </source>
</evidence>
<feature type="domain" description="DNA polymerase III delta subunit C-terminal" evidence="9">
    <location>
        <begin position="236"/>
        <end position="341"/>
    </location>
</feature>
<comment type="catalytic activity">
    <reaction evidence="7">
        <text>DNA(n) + a 2'-deoxyribonucleoside 5'-triphosphate = DNA(n+1) + diphosphate</text>
        <dbReference type="Rhea" id="RHEA:22508"/>
        <dbReference type="Rhea" id="RHEA-COMP:17339"/>
        <dbReference type="Rhea" id="RHEA-COMP:17340"/>
        <dbReference type="ChEBI" id="CHEBI:33019"/>
        <dbReference type="ChEBI" id="CHEBI:61560"/>
        <dbReference type="ChEBI" id="CHEBI:173112"/>
        <dbReference type="EC" id="2.7.7.7"/>
    </reaction>
</comment>
<evidence type="ECO:0000256" key="5">
    <source>
        <dbReference type="ARBA" id="ARBA00022705"/>
    </source>
</evidence>
<evidence type="ECO:0000313" key="11">
    <source>
        <dbReference type="Proteomes" id="UP000198640"/>
    </source>
</evidence>
<proteinExistence type="predicted"/>
<dbReference type="EMBL" id="FNOY01000009">
    <property type="protein sequence ID" value="SDX81250.1"/>
    <property type="molecule type" value="Genomic_DNA"/>
</dbReference>
<gene>
    <name evidence="10" type="ORF">SAMN05421881_100922</name>
</gene>
<evidence type="ECO:0000256" key="6">
    <source>
        <dbReference type="ARBA" id="ARBA00022932"/>
    </source>
</evidence>
<evidence type="ECO:0000256" key="3">
    <source>
        <dbReference type="ARBA" id="ARBA00022679"/>
    </source>
</evidence>
<sequence length="353" mass="39935">MRTSAIYPWQQTLWQQVRRQGVPRAHALLLKGRPGLGKLAWAFSLAKAMLCEQVDQAGRACGHCTGCRWFEQGQHPNFRLLEPEALSLSADEVGNESRASKPDATTDAKSRKKPSQQIGVAQIRILDDFIYLSGHQDRFKLVLISPAEAMNTAAANALLKKLEEPPPNVLFILVTHRAQTIPATIRSRCQQIAMPQPERRLAHDWLVQQGVQHPDYRLALSGYAPLLALQYDEDYWVQHTDFVRHVASPKELDPIELAEKLHKLDLSSIVSWLQKWCYDLMSCRMTGSIRYHLAQEAAIKRLAAAIDPADMAFLWRDLIALQQLARHSLNAKLFVEEMLLTYINSVVPKGIQP</sequence>
<evidence type="ECO:0000256" key="7">
    <source>
        <dbReference type="ARBA" id="ARBA00049244"/>
    </source>
</evidence>
<evidence type="ECO:0000256" key="2">
    <source>
        <dbReference type="ARBA" id="ARBA00014363"/>
    </source>
</evidence>
<dbReference type="InterPro" id="IPR004622">
    <property type="entry name" value="DNA_pol_HolB"/>
</dbReference>
<feature type="compositionally biased region" description="Basic and acidic residues" evidence="8">
    <location>
        <begin position="98"/>
        <end position="109"/>
    </location>
</feature>
<dbReference type="GO" id="GO:0003887">
    <property type="term" value="F:DNA-directed DNA polymerase activity"/>
    <property type="evidence" value="ECO:0007669"/>
    <property type="project" value="UniProtKB-KW"/>
</dbReference>
<dbReference type="Gene3D" id="1.20.272.10">
    <property type="match status" value="1"/>
</dbReference>
<organism evidence="10 11">
    <name type="scientific">Nitrosomonas halophila</name>
    <dbReference type="NCBI Taxonomy" id="44576"/>
    <lineage>
        <taxon>Bacteria</taxon>
        <taxon>Pseudomonadati</taxon>
        <taxon>Pseudomonadota</taxon>
        <taxon>Betaproteobacteria</taxon>
        <taxon>Nitrosomonadales</taxon>
        <taxon>Nitrosomonadaceae</taxon>
        <taxon>Nitrosomonas</taxon>
    </lineage>
</organism>
<dbReference type="NCBIfam" id="TIGR00678">
    <property type="entry name" value="holB"/>
    <property type="match status" value="1"/>
</dbReference>
<evidence type="ECO:0000313" key="10">
    <source>
        <dbReference type="EMBL" id="SDX81250.1"/>
    </source>
</evidence>
<keyword evidence="4" id="KW-0548">Nucleotidyltransferase</keyword>